<dbReference type="InterPro" id="IPR036770">
    <property type="entry name" value="Ankyrin_rpt-contain_sf"/>
</dbReference>
<feature type="region of interest" description="Disordered" evidence="2">
    <location>
        <begin position="275"/>
        <end position="348"/>
    </location>
</feature>
<evidence type="ECO:0000313" key="3">
    <source>
        <dbReference type="EMBL" id="KAK7235291.1"/>
    </source>
</evidence>
<organism evidence="3 4">
    <name type="scientific">Aureococcus anophagefferens</name>
    <name type="common">Harmful bloom alga</name>
    <dbReference type="NCBI Taxonomy" id="44056"/>
    <lineage>
        <taxon>Eukaryota</taxon>
        <taxon>Sar</taxon>
        <taxon>Stramenopiles</taxon>
        <taxon>Ochrophyta</taxon>
        <taxon>Pelagophyceae</taxon>
        <taxon>Pelagomonadales</taxon>
        <taxon>Pelagomonadaceae</taxon>
        <taxon>Aureococcus</taxon>
    </lineage>
</organism>
<feature type="region of interest" description="Disordered" evidence="2">
    <location>
        <begin position="1"/>
        <end position="36"/>
    </location>
</feature>
<name>A0ABR1FQ45_AURAN</name>
<dbReference type="Proteomes" id="UP001363151">
    <property type="component" value="Unassembled WGS sequence"/>
</dbReference>
<gene>
    <name evidence="3" type="ORF">SO694_00068196</name>
</gene>
<evidence type="ECO:0000256" key="2">
    <source>
        <dbReference type="SAM" id="MobiDB-lite"/>
    </source>
</evidence>
<evidence type="ECO:0000313" key="4">
    <source>
        <dbReference type="Proteomes" id="UP001363151"/>
    </source>
</evidence>
<dbReference type="Gene3D" id="1.25.40.20">
    <property type="entry name" value="Ankyrin repeat-containing domain"/>
    <property type="match status" value="1"/>
</dbReference>
<keyword evidence="1" id="KW-0040">ANK repeat</keyword>
<feature type="region of interest" description="Disordered" evidence="2">
    <location>
        <begin position="227"/>
        <end position="258"/>
    </location>
</feature>
<feature type="compositionally biased region" description="Low complexity" evidence="2">
    <location>
        <begin position="9"/>
        <end position="23"/>
    </location>
</feature>
<accession>A0ABR1FQ45</accession>
<feature type="compositionally biased region" description="Low complexity" evidence="2">
    <location>
        <begin position="291"/>
        <end position="348"/>
    </location>
</feature>
<feature type="compositionally biased region" description="Low complexity" evidence="2">
    <location>
        <begin position="231"/>
        <end position="240"/>
    </location>
</feature>
<sequence>MRTRGAARSESTTVSPEDTTTTTRLRKRSATGSAQVEKIQAPRQYLDSLLRNHVDPPYAPALDLFQKPQPEQVSGYTLAAMDAVRNGTWTPAVGRADAANKFGVTVLHKACRAQSLASVETLLDAGARLSSCDAGRVPLHDAVWTTEPNFELVGRLVEEDATQLFRLDTRGFSALDYAPQETWPAWCAFLDRVKRELRAALKQSASPLAAAASPLVPFAHSVSPTRKKASRAGAAQFGAALRPSVPSGDTPPDGSRKLDDSGTWWNLFSSNMLDKLPRSSLSPTPEDEAAKPPGDAAAGAASNDENSPSTSNSNSSTSSPSAPASESPAFSISPATLTRVAAATTTTN</sequence>
<dbReference type="SUPFAM" id="SSF48403">
    <property type="entry name" value="Ankyrin repeat"/>
    <property type="match status" value="1"/>
</dbReference>
<feature type="repeat" description="ANK" evidence="1">
    <location>
        <begin position="102"/>
        <end position="134"/>
    </location>
</feature>
<protein>
    <submittedName>
        <fullName evidence="3">Uncharacterized protein</fullName>
    </submittedName>
</protein>
<reference evidence="3 4" key="1">
    <citation type="submission" date="2024-03" db="EMBL/GenBank/DDBJ databases">
        <title>Aureococcus anophagefferens CCMP1851 and Kratosvirus quantuckense: Draft genome of a second virus-susceptible host strain in the model system.</title>
        <authorList>
            <person name="Chase E."/>
            <person name="Truchon A.R."/>
            <person name="Schepens W."/>
            <person name="Wilhelm S.W."/>
        </authorList>
    </citation>
    <scope>NUCLEOTIDE SEQUENCE [LARGE SCALE GENOMIC DNA]</scope>
    <source>
        <strain evidence="3 4">CCMP1851</strain>
    </source>
</reference>
<comment type="caution">
    <text evidence="3">The sequence shown here is derived from an EMBL/GenBank/DDBJ whole genome shotgun (WGS) entry which is preliminary data.</text>
</comment>
<dbReference type="PROSITE" id="PS50088">
    <property type="entry name" value="ANK_REPEAT"/>
    <property type="match status" value="1"/>
</dbReference>
<proteinExistence type="predicted"/>
<keyword evidence="4" id="KW-1185">Reference proteome</keyword>
<dbReference type="EMBL" id="JBBJCI010000293">
    <property type="protein sequence ID" value="KAK7235291.1"/>
    <property type="molecule type" value="Genomic_DNA"/>
</dbReference>
<dbReference type="InterPro" id="IPR002110">
    <property type="entry name" value="Ankyrin_rpt"/>
</dbReference>
<evidence type="ECO:0000256" key="1">
    <source>
        <dbReference type="PROSITE-ProRule" id="PRU00023"/>
    </source>
</evidence>